<dbReference type="AlphaFoldDB" id="A0A7S2VW52"/>
<name>A0A7S2VW52_9CHLO</name>
<dbReference type="GO" id="GO:0005634">
    <property type="term" value="C:nucleus"/>
    <property type="evidence" value="ECO:0007669"/>
    <property type="project" value="TreeGrafter"/>
</dbReference>
<evidence type="ECO:0000256" key="2">
    <source>
        <dbReference type="ARBA" id="ARBA00022614"/>
    </source>
</evidence>
<comment type="similarity">
    <text evidence="4">Belongs to the ANP32 family.</text>
</comment>
<dbReference type="FunFam" id="3.80.10.10:FF:000131">
    <property type="entry name" value="acidic leucine-rich nuclear phosphoprotein 32-related protein-like"/>
    <property type="match status" value="1"/>
</dbReference>
<dbReference type="PANTHER" id="PTHR11375:SF0">
    <property type="entry name" value="ACIDIC LEUCINE-RICH NUCLEAR PHOSPHOPROTEIN 32 FAMILY MEMBER A"/>
    <property type="match status" value="1"/>
</dbReference>
<dbReference type="Gene3D" id="3.80.10.10">
    <property type="entry name" value="Ribonuclease Inhibitor"/>
    <property type="match status" value="1"/>
</dbReference>
<feature type="compositionally biased region" description="Acidic residues" evidence="5">
    <location>
        <begin position="215"/>
        <end position="243"/>
    </location>
</feature>
<evidence type="ECO:0000256" key="3">
    <source>
        <dbReference type="ARBA" id="ARBA00022737"/>
    </source>
</evidence>
<proteinExistence type="inferred from homology"/>
<dbReference type="PROSITE" id="PS51450">
    <property type="entry name" value="LRR"/>
    <property type="match status" value="2"/>
</dbReference>
<evidence type="ECO:0000313" key="6">
    <source>
        <dbReference type="EMBL" id="CAD9652277.1"/>
    </source>
</evidence>
<gene>
    <name evidence="6" type="ORF">CCHL1392_LOCUS952</name>
</gene>
<dbReference type="Pfam" id="PF14580">
    <property type="entry name" value="LRR_9"/>
    <property type="match status" value="1"/>
</dbReference>
<feature type="compositionally biased region" description="Acidic residues" evidence="5">
    <location>
        <begin position="257"/>
        <end position="272"/>
    </location>
</feature>
<feature type="region of interest" description="Disordered" evidence="5">
    <location>
        <begin position="149"/>
        <end position="272"/>
    </location>
</feature>
<dbReference type="InterPro" id="IPR032675">
    <property type="entry name" value="LRR_dom_sf"/>
</dbReference>
<reference evidence="6" key="1">
    <citation type="submission" date="2021-01" db="EMBL/GenBank/DDBJ databases">
        <authorList>
            <person name="Corre E."/>
            <person name="Pelletier E."/>
            <person name="Niang G."/>
            <person name="Scheremetjew M."/>
            <person name="Finn R."/>
            <person name="Kale V."/>
            <person name="Holt S."/>
            <person name="Cochrane G."/>
            <person name="Meng A."/>
            <person name="Brown T."/>
            <person name="Cohen L."/>
        </authorList>
    </citation>
    <scope>NUCLEOTIDE SEQUENCE</scope>
    <source>
        <strain evidence="6">SAG 11-48b</strain>
    </source>
</reference>
<keyword evidence="3" id="KW-0677">Repeat</keyword>
<organism evidence="6">
    <name type="scientific">Chlamydomonas chlamydogama</name>
    <dbReference type="NCBI Taxonomy" id="225041"/>
    <lineage>
        <taxon>Eukaryota</taxon>
        <taxon>Viridiplantae</taxon>
        <taxon>Chlorophyta</taxon>
        <taxon>core chlorophytes</taxon>
        <taxon>Chlorophyceae</taxon>
        <taxon>CS clade</taxon>
        <taxon>Chlamydomonadales</taxon>
        <taxon>Chlamydomonadaceae</taxon>
        <taxon>Chlamydomonas</taxon>
    </lineage>
</organism>
<dbReference type="InterPro" id="IPR045081">
    <property type="entry name" value="AN32"/>
</dbReference>
<evidence type="ECO:0000256" key="4">
    <source>
        <dbReference type="ARBA" id="ARBA00025777"/>
    </source>
</evidence>
<dbReference type="SUPFAM" id="SSF52058">
    <property type="entry name" value="L domain-like"/>
    <property type="match status" value="1"/>
</dbReference>
<protein>
    <recommendedName>
        <fullName evidence="7">U2A'/phosphoprotein 32 family A C-terminal domain-containing protein</fullName>
    </recommendedName>
</protein>
<evidence type="ECO:0000256" key="1">
    <source>
        <dbReference type="ARBA" id="ARBA00004430"/>
    </source>
</evidence>
<dbReference type="EMBL" id="HBHD01001741">
    <property type="protein sequence ID" value="CAD9652277.1"/>
    <property type="molecule type" value="Transcribed_RNA"/>
</dbReference>
<evidence type="ECO:0000256" key="5">
    <source>
        <dbReference type="SAM" id="MobiDB-lite"/>
    </source>
</evidence>
<dbReference type="InterPro" id="IPR001611">
    <property type="entry name" value="Leu-rich_rpt"/>
</dbReference>
<keyword evidence="2" id="KW-0433">Leucine-rich repeat</keyword>
<sequence length="272" mass="30044">MKDLETAIKEELKRQSKPPADVTELLLDSRCKATSVKGLSEFTNLRVLSLSNTGITSLEGFPSFPKLTSLVLADNRISGGLQHLASADLKSLQKLDLSGNRIAKLDQLEPLKALKLRTLDLIGCPVKDQTPDFESKVFTMLDELEYLDNVDKHGNERDADEEEEDDEDYEGEGEEDAADAGGEGEFEEGEGEEEYEEEGEGEGQLPDYAALVGDDPLDDDGEEYEEEAEEEDEDVEEDDEEEGGGGSAKKRKRAEDDNAGPDDEEEDEEDDE</sequence>
<dbReference type="GO" id="GO:0005930">
    <property type="term" value="C:axoneme"/>
    <property type="evidence" value="ECO:0007669"/>
    <property type="project" value="UniProtKB-SubCell"/>
</dbReference>
<feature type="compositionally biased region" description="Acidic residues" evidence="5">
    <location>
        <begin position="158"/>
        <end position="201"/>
    </location>
</feature>
<comment type="subcellular location">
    <subcellularLocation>
        <location evidence="1">Cytoplasm</location>
        <location evidence="1">Cytoskeleton</location>
        <location evidence="1">Cilium axoneme</location>
    </subcellularLocation>
</comment>
<dbReference type="GO" id="GO:0042393">
    <property type="term" value="F:histone binding"/>
    <property type="evidence" value="ECO:0007669"/>
    <property type="project" value="TreeGrafter"/>
</dbReference>
<dbReference type="PANTHER" id="PTHR11375">
    <property type="entry name" value="ACIDIC LEUCINE-RICH NUCLEAR PHOSPHOPROTEIN 32"/>
    <property type="match status" value="1"/>
</dbReference>
<accession>A0A7S2VW52</accession>
<dbReference type="SMART" id="SM00365">
    <property type="entry name" value="LRR_SD22"/>
    <property type="match status" value="2"/>
</dbReference>
<evidence type="ECO:0008006" key="7">
    <source>
        <dbReference type="Google" id="ProtNLM"/>
    </source>
</evidence>